<reference evidence="1" key="1">
    <citation type="submission" date="2018-02" db="EMBL/GenBank/DDBJ databases">
        <title>Rhizophora mucronata_Transcriptome.</title>
        <authorList>
            <person name="Meera S.P."/>
            <person name="Sreeshan A."/>
            <person name="Augustine A."/>
        </authorList>
    </citation>
    <scope>NUCLEOTIDE SEQUENCE</scope>
    <source>
        <tissue evidence="1">Leaf</tissue>
    </source>
</reference>
<proteinExistence type="predicted"/>
<name>A0A2P2QG62_RHIMU</name>
<sequence>MNLLRTYISCDIQLYLLLPNPFFSKVWCSYSFLCLRFMFFEHWV</sequence>
<organism evidence="1">
    <name type="scientific">Rhizophora mucronata</name>
    <name type="common">Asiatic mangrove</name>
    <dbReference type="NCBI Taxonomy" id="61149"/>
    <lineage>
        <taxon>Eukaryota</taxon>
        <taxon>Viridiplantae</taxon>
        <taxon>Streptophyta</taxon>
        <taxon>Embryophyta</taxon>
        <taxon>Tracheophyta</taxon>
        <taxon>Spermatophyta</taxon>
        <taxon>Magnoliopsida</taxon>
        <taxon>eudicotyledons</taxon>
        <taxon>Gunneridae</taxon>
        <taxon>Pentapetalae</taxon>
        <taxon>rosids</taxon>
        <taxon>fabids</taxon>
        <taxon>Malpighiales</taxon>
        <taxon>Rhizophoraceae</taxon>
        <taxon>Rhizophora</taxon>
    </lineage>
</organism>
<accession>A0A2P2QG62</accession>
<evidence type="ECO:0000313" key="1">
    <source>
        <dbReference type="EMBL" id="MBX65989.1"/>
    </source>
</evidence>
<dbReference type="AlphaFoldDB" id="A0A2P2QG62"/>
<protein>
    <submittedName>
        <fullName evidence="1">Uncharacterized protein</fullName>
    </submittedName>
</protein>
<dbReference type="EMBL" id="GGEC01085505">
    <property type="protein sequence ID" value="MBX65989.1"/>
    <property type="molecule type" value="Transcribed_RNA"/>
</dbReference>